<keyword evidence="3" id="KW-1185">Reference proteome</keyword>
<dbReference type="PROSITE" id="PS51257">
    <property type="entry name" value="PROKAR_LIPOPROTEIN"/>
    <property type="match status" value="1"/>
</dbReference>
<feature type="chain" id="PRO_5040729044" evidence="1">
    <location>
        <begin position="22"/>
        <end position="214"/>
    </location>
</feature>
<evidence type="ECO:0000313" key="2">
    <source>
        <dbReference type="EMBL" id="CAI6331413.1"/>
    </source>
</evidence>
<gene>
    <name evidence="2" type="ORF">PDIGIT_LOCUS4438</name>
</gene>
<dbReference type="AlphaFoldDB" id="A0A9W4U9R0"/>
<accession>A0A9W4U9R0</accession>
<evidence type="ECO:0000256" key="1">
    <source>
        <dbReference type="SAM" id="SignalP"/>
    </source>
</evidence>
<name>A0A9W4U9R0_9PLEO</name>
<proteinExistence type="predicted"/>
<keyword evidence="1" id="KW-0732">Signal</keyword>
<protein>
    <submittedName>
        <fullName evidence="2">Uncharacterized protein</fullName>
    </submittedName>
</protein>
<evidence type="ECO:0000313" key="3">
    <source>
        <dbReference type="Proteomes" id="UP001152607"/>
    </source>
</evidence>
<sequence>MYVSMKQFYLALSAFSSLVACLPKPQSDPVTTLAGGEVIEFNSSCWDTQYWDGPKASKADILTVASKIRGNKECVMERGDDSPYYKYNMGNVNGVRADLLWTLDDINLGVRKVTWHCDTLAHRLELIANSCSAMFGSDQIAIWTVLNACDAYSIEGNKPAGGWPELGKSGVALNVMAGGQLVPDIRDARRSMPYVSFKLLKREDESPVPGYEST</sequence>
<comment type="caution">
    <text evidence="2">The sequence shown here is derived from an EMBL/GenBank/DDBJ whole genome shotgun (WGS) entry which is preliminary data.</text>
</comment>
<dbReference type="EMBL" id="CAOQHR010000003">
    <property type="protein sequence ID" value="CAI6331413.1"/>
    <property type="molecule type" value="Genomic_DNA"/>
</dbReference>
<dbReference type="Proteomes" id="UP001152607">
    <property type="component" value="Unassembled WGS sequence"/>
</dbReference>
<reference evidence="2" key="1">
    <citation type="submission" date="2023-01" db="EMBL/GenBank/DDBJ databases">
        <authorList>
            <person name="Van Ghelder C."/>
            <person name="Rancurel C."/>
        </authorList>
    </citation>
    <scope>NUCLEOTIDE SEQUENCE</scope>
    <source>
        <strain evidence="2">CNCM I-4278</strain>
    </source>
</reference>
<dbReference type="OrthoDB" id="3806295at2759"/>
<organism evidence="2 3">
    <name type="scientific">Periconia digitata</name>
    <dbReference type="NCBI Taxonomy" id="1303443"/>
    <lineage>
        <taxon>Eukaryota</taxon>
        <taxon>Fungi</taxon>
        <taxon>Dikarya</taxon>
        <taxon>Ascomycota</taxon>
        <taxon>Pezizomycotina</taxon>
        <taxon>Dothideomycetes</taxon>
        <taxon>Pleosporomycetidae</taxon>
        <taxon>Pleosporales</taxon>
        <taxon>Massarineae</taxon>
        <taxon>Periconiaceae</taxon>
        <taxon>Periconia</taxon>
    </lineage>
</organism>
<feature type="signal peptide" evidence="1">
    <location>
        <begin position="1"/>
        <end position="21"/>
    </location>
</feature>